<accession>A0A383AFQ5</accession>
<sequence length="130" mass="15049">MEIVHSARWNTGHEYGPIDEAGTMGRIIRADSRIDEVLEAGEEWVSHTCEHCGHEEKQTSTDLVEFRVRFVDETRQIWGEVTIMGFANMSESEFKKQTLQAYIAGGYDWFEGKTQDVGPYDENNFNPWRD</sequence>
<name>A0A383AFQ5_9ZZZZ</name>
<proteinExistence type="predicted"/>
<dbReference type="AlphaFoldDB" id="A0A383AFQ5"/>
<organism evidence="1">
    <name type="scientific">marine metagenome</name>
    <dbReference type="NCBI Taxonomy" id="408172"/>
    <lineage>
        <taxon>unclassified sequences</taxon>
        <taxon>metagenomes</taxon>
        <taxon>ecological metagenomes</taxon>
    </lineage>
</organism>
<protein>
    <submittedName>
        <fullName evidence="1">Uncharacterized protein</fullName>
    </submittedName>
</protein>
<reference evidence="1" key="1">
    <citation type="submission" date="2018-05" db="EMBL/GenBank/DDBJ databases">
        <authorList>
            <person name="Lanie J.A."/>
            <person name="Ng W.-L."/>
            <person name="Kazmierczak K.M."/>
            <person name="Andrzejewski T.M."/>
            <person name="Davidsen T.M."/>
            <person name="Wayne K.J."/>
            <person name="Tettelin H."/>
            <person name="Glass J.I."/>
            <person name="Rusch D."/>
            <person name="Podicherti R."/>
            <person name="Tsui H.-C.T."/>
            <person name="Winkler M.E."/>
        </authorList>
    </citation>
    <scope>NUCLEOTIDE SEQUENCE</scope>
</reference>
<gene>
    <name evidence="1" type="ORF">METZ01_LOCUS459263</name>
</gene>
<evidence type="ECO:0000313" key="1">
    <source>
        <dbReference type="EMBL" id="SVE06409.1"/>
    </source>
</evidence>
<dbReference type="EMBL" id="UINC01191659">
    <property type="protein sequence ID" value="SVE06409.1"/>
    <property type="molecule type" value="Genomic_DNA"/>
</dbReference>